<evidence type="ECO:0000313" key="2">
    <source>
        <dbReference type="Proteomes" id="UP001163603"/>
    </source>
</evidence>
<keyword evidence="2" id="KW-1185">Reference proteome</keyword>
<dbReference type="EMBL" id="CM047740">
    <property type="protein sequence ID" value="KAJ0039648.1"/>
    <property type="molecule type" value="Genomic_DNA"/>
</dbReference>
<evidence type="ECO:0000313" key="1">
    <source>
        <dbReference type="EMBL" id="KAJ0039648.1"/>
    </source>
</evidence>
<accession>A0ACC0YQ72</accession>
<sequence length="50" mass="5757">MYVMSPFMAPDCTTLSRFDSREHNPDNVRIPGSDASESWRIIITIPFKIL</sequence>
<name>A0ACC0YQ72_9ROSI</name>
<protein>
    <submittedName>
        <fullName evidence="1">Uncharacterized protein</fullName>
    </submittedName>
</protein>
<organism evidence="1 2">
    <name type="scientific">Pistacia integerrima</name>
    <dbReference type="NCBI Taxonomy" id="434235"/>
    <lineage>
        <taxon>Eukaryota</taxon>
        <taxon>Viridiplantae</taxon>
        <taxon>Streptophyta</taxon>
        <taxon>Embryophyta</taxon>
        <taxon>Tracheophyta</taxon>
        <taxon>Spermatophyta</taxon>
        <taxon>Magnoliopsida</taxon>
        <taxon>eudicotyledons</taxon>
        <taxon>Gunneridae</taxon>
        <taxon>Pentapetalae</taxon>
        <taxon>rosids</taxon>
        <taxon>malvids</taxon>
        <taxon>Sapindales</taxon>
        <taxon>Anacardiaceae</taxon>
        <taxon>Pistacia</taxon>
    </lineage>
</organism>
<gene>
    <name evidence="1" type="ORF">Pint_27364</name>
</gene>
<comment type="caution">
    <text evidence="1">The sequence shown here is derived from an EMBL/GenBank/DDBJ whole genome shotgun (WGS) entry which is preliminary data.</text>
</comment>
<proteinExistence type="predicted"/>
<dbReference type="Proteomes" id="UP001163603">
    <property type="component" value="Chromosome 5"/>
</dbReference>
<reference evidence="2" key="1">
    <citation type="journal article" date="2023" name="G3 (Bethesda)">
        <title>Genome assembly and association tests identify interacting loci associated with vigor, precocity, and sex in interspecific pistachio rootstocks.</title>
        <authorList>
            <person name="Palmer W."/>
            <person name="Jacygrad E."/>
            <person name="Sagayaradj S."/>
            <person name="Cavanaugh K."/>
            <person name="Han R."/>
            <person name="Bertier L."/>
            <person name="Beede B."/>
            <person name="Kafkas S."/>
            <person name="Golino D."/>
            <person name="Preece J."/>
            <person name="Michelmore R."/>
        </authorList>
    </citation>
    <scope>NUCLEOTIDE SEQUENCE [LARGE SCALE GENOMIC DNA]</scope>
</reference>